<name>A0AC61NBF2_9BACT</name>
<accession>A0AC61NBF2</accession>
<dbReference type="Proteomes" id="UP000826212">
    <property type="component" value="Chromosome"/>
</dbReference>
<organism evidence="1 2">
    <name type="scientific">Halosquirtibacter laminarini</name>
    <dbReference type="NCBI Taxonomy" id="3374600"/>
    <lineage>
        <taxon>Bacteria</taxon>
        <taxon>Pseudomonadati</taxon>
        <taxon>Bacteroidota</taxon>
        <taxon>Bacteroidia</taxon>
        <taxon>Marinilabiliales</taxon>
        <taxon>Prolixibacteraceae</taxon>
        <taxon>Halosquirtibacter</taxon>
    </lineage>
</organism>
<gene>
    <name evidence="1" type="ORF">K4L44_09350</name>
</gene>
<protein>
    <submittedName>
        <fullName evidence="1">Family 20 glycosylhydrolase</fullName>
    </submittedName>
</protein>
<proteinExistence type="predicted"/>
<evidence type="ECO:0000313" key="1">
    <source>
        <dbReference type="EMBL" id="QZE12793.1"/>
    </source>
</evidence>
<evidence type="ECO:0000313" key="2">
    <source>
        <dbReference type="Proteomes" id="UP000826212"/>
    </source>
</evidence>
<keyword evidence="2" id="KW-1185">Reference proteome</keyword>
<sequence>MKTRLLFLCTFIVGALLSSCSQSTKKNEYNIVPYPANLTPEQGQFHLDSDSKISYKGSEDASFVASEFSRFITKATGFELQVAKDAGKTDNAIRFVEDATLTGKKGSYQMSITSDEIIISSNTAVGLYYGFQSLRQLLPVQIESSMVVANMDWTVPCVQIQDEPMLKYRGLMLDVGRHFFPVSFIKKYIDLLAYHKMNIFHWHLTEDQGWRIEIKKYPELEKKAAFRKGTIVGHLGHGKKTDDKKYGGFYTQEEAKEVVAYAAKRFVTVIPEIELPGHSQAALTAYPHLGCTGGPYEVSTRWGVMNEVYCAGNEKTFEFLEDVLTEVMAIFPSKYIHIGGDECPKERWKECPKCQKRMKQEHCKDEHELQSYFIHRIEKFLNKNGRQIIGWDEILEGGLAPNATVMSWRGEKGGIQAAKEGHDVVMTPGSHCYLDHYQNNPSEEPLAIGGFLPLNKVYSYNPFPSSLTASEKKHIIGVQGNVWTEYMPNSKHVEYMVYPRACALSEVAWLDPSKKSFERFKKIMVDHKKRLKLLDVNLFDKILAPKASISKVRFVTEGKLSFENTSIDGTLYYTLDGSEPTKQSLKYEGPITLTKAGVVKCCNIISEDQKSAVVSVPVEVIDYINPTATKGAKKGLEVYLIQKKVSSCKALKKTDGKRYTSDKVEIIKQAPEDHFGMIFTGVITVPEDNVYFFGIGSDDGSILSLDNKVFIDNDGGHGMQWKKDVIALKAGSYPISVRYFEGSGGNNLGLKVKVGDKEITDVPSSWFSH</sequence>
<dbReference type="EMBL" id="CP081303">
    <property type="protein sequence ID" value="QZE12793.1"/>
    <property type="molecule type" value="Genomic_DNA"/>
</dbReference>
<reference evidence="1" key="1">
    <citation type="submission" date="2021-08" db="EMBL/GenBank/DDBJ databases">
        <title>Novel anaerobic bacterium isolated from sea squirt in East Sea, Republic of Korea.</title>
        <authorList>
            <person name="Nguyen T.H."/>
            <person name="Li Z."/>
            <person name="Lee Y.-J."/>
            <person name="Ko J."/>
            <person name="Kim S.-G."/>
        </authorList>
    </citation>
    <scope>NUCLEOTIDE SEQUENCE</scope>
    <source>
        <strain evidence="1">KCTC 25031</strain>
    </source>
</reference>